<keyword evidence="3 6" id="KW-1133">Transmembrane helix</keyword>
<feature type="transmembrane region" description="Helical" evidence="6">
    <location>
        <begin position="99"/>
        <end position="123"/>
    </location>
</feature>
<evidence type="ECO:0000256" key="3">
    <source>
        <dbReference type="ARBA" id="ARBA00022989"/>
    </source>
</evidence>
<feature type="region of interest" description="Disordered" evidence="5">
    <location>
        <begin position="395"/>
        <end position="417"/>
    </location>
</feature>
<feature type="region of interest" description="Disordered" evidence="5">
    <location>
        <begin position="343"/>
        <end position="380"/>
    </location>
</feature>
<dbReference type="GO" id="GO:0004930">
    <property type="term" value="F:G protein-coupled receptor activity"/>
    <property type="evidence" value="ECO:0007669"/>
    <property type="project" value="TreeGrafter"/>
</dbReference>
<feature type="transmembrane region" description="Helical" evidence="6">
    <location>
        <begin position="222"/>
        <end position="244"/>
    </location>
</feature>
<sequence length="450" mass="50315">MDTNTIKNELRDTTPYILAISGTSMVCSLFLIGSFFRLRCLASTDDKSGAAAAAKSSGPLARLVIYKSLCDFAVAGKFFFAEIFPAVEEHTFLCFIEYFIGQFIALLSCSYNLLICLALFSVFNRFSESPLVEIENIVSSRNQAITVCFCAIMTAIPMFTDQTGPVGQNGKNCWIKDEAAEDGRNPYRLTFFIPVIFANIFALQLLILVYRRRALFVSENRFLLVRLSAFVCTFVLQWGVYFVTAVVEFVETEKDFVPGFYECILSFGGIANYIVWSSRPGCVYKSCFCCFLESRDGFYTSESDIGDSRILEGGNRLTDKLLNSSHEESSPQSPQDYIEESMARKRGEKTTPERLNRQSFNNLPSHIPATLSSPISPMASPSIPHDIEYSSKKMKPSDMSLFSPSEMDCSTGSGTPRETWIVEGMRNELLEGAKGNEVSLLSDDSEWDRV</sequence>
<protein>
    <submittedName>
        <fullName evidence="7">Uncharacterized protein</fullName>
    </submittedName>
</protein>
<reference evidence="8" key="1">
    <citation type="journal article" date="2023" name="Commun. Biol.">
        <title>Genome analysis of Parmales, the sister group of diatoms, reveals the evolutionary specialization of diatoms from phago-mixotrophs to photoautotrophs.</title>
        <authorList>
            <person name="Ban H."/>
            <person name="Sato S."/>
            <person name="Yoshikawa S."/>
            <person name="Yamada K."/>
            <person name="Nakamura Y."/>
            <person name="Ichinomiya M."/>
            <person name="Sato N."/>
            <person name="Blanc-Mathieu R."/>
            <person name="Endo H."/>
            <person name="Kuwata A."/>
            <person name="Ogata H."/>
        </authorList>
    </citation>
    <scope>NUCLEOTIDE SEQUENCE [LARGE SCALE GENOMIC DNA]</scope>
</reference>
<organism evidence="7 8">
    <name type="scientific">Triparma laevis f. inornata</name>
    <dbReference type="NCBI Taxonomy" id="1714386"/>
    <lineage>
        <taxon>Eukaryota</taxon>
        <taxon>Sar</taxon>
        <taxon>Stramenopiles</taxon>
        <taxon>Ochrophyta</taxon>
        <taxon>Bolidophyceae</taxon>
        <taxon>Parmales</taxon>
        <taxon>Triparmaceae</taxon>
        <taxon>Triparma</taxon>
    </lineage>
</organism>
<dbReference type="AlphaFoldDB" id="A0A9W7BHL9"/>
<comment type="subcellular location">
    <subcellularLocation>
        <location evidence="1">Membrane</location>
        <topology evidence="1">Multi-pass membrane protein</topology>
    </subcellularLocation>
</comment>
<evidence type="ECO:0000256" key="4">
    <source>
        <dbReference type="ARBA" id="ARBA00023136"/>
    </source>
</evidence>
<gene>
    <name evidence="7" type="ORF">TL16_g11041</name>
</gene>
<dbReference type="PANTHER" id="PTHR23112">
    <property type="entry name" value="G PROTEIN-COUPLED RECEPTOR 157-RELATED"/>
    <property type="match status" value="1"/>
</dbReference>
<accession>A0A9W7BHL9</accession>
<evidence type="ECO:0000256" key="2">
    <source>
        <dbReference type="ARBA" id="ARBA00022692"/>
    </source>
</evidence>
<feature type="compositionally biased region" description="Basic and acidic residues" evidence="5">
    <location>
        <begin position="343"/>
        <end position="356"/>
    </location>
</feature>
<evidence type="ECO:0000313" key="7">
    <source>
        <dbReference type="EMBL" id="GMH88050.1"/>
    </source>
</evidence>
<dbReference type="GO" id="GO:0007189">
    <property type="term" value="P:adenylate cyclase-activating G protein-coupled receptor signaling pathway"/>
    <property type="evidence" value="ECO:0007669"/>
    <property type="project" value="TreeGrafter"/>
</dbReference>
<dbReference type="PANTHER" id="PTHR23112:SF0">
    <property type="entry name" value="TRANSMEMBRANE PROTEIN 116"/>
    <property type="match status" value="1"/>
</dbReference>
<dbReference type="Proteomes" id="UP001162640">
    <property type="component" value="Unassembled WGS sequence"/>
</dbReference>
<evidence type="ECO:0000256" key="6">
    <source>
        <dbReference type="SAM" id="Phobius"/>
    </source>
</evidence>
<feature type="transmembrane region" description="Helical" evidence="6">
    <location>
        <begin position="191"/>
        <end position="210"/>
    </location>
</feature>
<dbReference type="EMBL" id="BLQM01000405">
    <property type="protein sequence ID" value="GMH88050.1"/>
    <property type="molecule type" value="Genomic_DNA"/>
</dbReference>
<comment type="caution">
    <text evidence="7">The sequence shown here is derived from an EMBL/GenBank/DDBJ whole genome shotgun (WGS) entry which is preliminary data.</text>
</comment>
<feature type="transmembrane region" description="Helical" evidence="6">
    <location>
        <begin position="16"/>
        <end position="38"/>
    </location>
</feature>
<dbReference type="GO" id="GO:0005886">
    <property type="term" value="C:plasma membrane"/>
    <property type="evidence" value="ECO:0007669"/>
    <property type="project" value="TreeGrafter"/>
</dbReference>
<feature type="transmembrane region" description="Helical" evidence="6">
    <location>
        <begin position="144"/>
        <end position="160"/>
    </location>
</feature>
<feature type="transmembrane region" description="Helical" evidence="6">
    <location>
        <begin position="256"/>
        <end position="276"/>
    </location>
</feature>
<proteinExistence type="predicted"/>
<evidence type="ECO:0000256" key="1">
    <source>
        <dbReference type="ARBA" id="ARBA00004141"/>
    </source>
</evidence>
<feature type="compositionally biased region" description="Polar residues" evidence="5">
    <location>
        <begin position="400"/>
        <end position="416"/>
    </location>
</feature>
<name>A0A9W7BHL9_9STRA</name>
<keyword evidence="2 6" id="KW-0812">Transmembrane</keyword>
<evidence type="ECO:0000256" key="5">
    <source>
        <dbReference type="SAM" id="MobiDB-lite"/>
    </source>
</evidence>
<keyword evidence="4 6" id="KW-0472">Membrane</keyword>
<evidence type="ECO:0000313" key="8">
    <source>
        <dbReference type="Proteomes" id="UP001162640"/>
    </source>
</evidence>